<name>A0A428VXJ9_AMYBA</name>
<organism evidence="2 3">
    <name type="scientific">Amycolatopsis balhimycina DSM 5908</name>
    <dbReference type="NCBI Taxonomy" id="1081091"/>
    <lineage>
        <taxon>Bacteria</taxon>
        <taxon>Bacillati</taxon>
        <taxon>Actinomycetota</taxon>
        <taxon>Actinomycetes</taxon>
        <taxon>Pseudonocardiales</taxon>
        <taxon>Pseudonocardiaceae</taxon>
        <taxon>Amycolatopsis</taxon>
    </lineage>
</organism>
<dbReference type="Proteomes" id="UP000286716">
    <property type="component" value="Unassembled WGS sequence"/>
</dbReference>
<reference evidence="2 3" key="1">
    <citation type="submission" date="2018-05" db="EMBL/GenBank/DDBJ databases">
        <title>Evolution of GPA BGCs.</title>
        <authorList>
            <person name="Waglechner N."/>
            <person name="Wright G.D."/>
        </authorList>
    </citation>
    <scope>NUCLEOTIDE SEQUENCE [LARGE SCALE GENOMIC DNA]</scope>
    <source>
        <strain evidence="2 3">DSM 5908</strain>
    </source>
</reference>
<proteinExistence type="predicted"/>
<sequence length="59" mass="6599">MRDEIENRVASIARAVVKAESLEERADRLAATAVRAYADAKAARQRAELLRSQTRARLC</sequence>
<evidence type="ECO:0000256" key="1">
    <source>
        <dbReference type="SAM" id="Coils"/>
    </source>
</evidence>
<evidence type="ECO:0000313" key="3">
    <source>
        <dbReference type="Proteomes" id="UP000286716"/>
    </source>
</evidence>
<evidence type="ECO:0000313" key="2">
    <source>
        <dbReference type="EMBL" id="RSM35556.1"/>
    </source>
</evidence>
<protein>
    <submittedName>
        <fullName evidence="2">Uncharacterized protein</fullName>
    </submittedName>
</protein>
<feature type="coiled-coil region" evidence="1">
    <location>
        <begin position="12"/>
        <end position="39"/>
    </location>
</feature>
<keyword evidence="3" id="KW-1185">Reference proteome</keyword>
<accession>A0A428VXJ9</accession>
<gene>
    <name evidence="2" type="ORF">DMA12_43815</name>
</gene>
<keyword evidence="1" id="KW-0175">Coiled coil</keyword>
<dbReference type="RefSeq" id="WP_020641458.1">
    <property type="nucleotide sequence ID" value="NZ_QHHU01000103.1"/>
</dbReference>
<dbReference type="AlphaFoldDB" id="A0A428VXJ9"/>
<comment type="caution">
    <text evidence="2">The sequence shown here is derived from an EMBL/GenBank/DDBJ whole genome shotgun (WGS) entry which is preliminary data.</text>
</comment>
<dbReference type="EMBL" id="QHHU01000103">
    <property type="protein sequence ID" value="RSM35556.1"/>
    <property type="molecule type" value="Genomic_DNA"/>
</dbReference>